<keyword evidence="8" id="KW-0811">Translocation</keyword>
<feature type="region of interest" description="Disordered" evidence="14">
    <location>
        <begin position="849"/>
        <end position="900"/>
    </location>
</feature>
<feature type="region of interest" description="Disordered" evidence="14">
    <location>
        <begin position="328"/>
        <end position="393"/>
    </location>
</feature>
<name>A0A5N5QW73_9AGAM</name>
<sequence length="1321" mass="140063">MEGEAAGIGNATSGSATDKLTREHKMTLDEAQLILNVKRDTSMEDIIKRYEVLFKQNSPPPPPEPGSSAATSKKTATPAWSHYLQSKVVRARERLEAETKVAEEDAGTKDGNKQGSKFPLRVTESLERRRRQLMGVLVGALGALGAMLVPGAIGRGVETHSFIVGAAVVAVILILAYVTNPSAASFRTFLTELAFRRHLSKLHDASEADPPALTWARHSHQIDAAPHLQFATRASVSVRSSAHIFRSFGVLTIAAVTPVADHRNKPDPDMQGPNSFASDQGRWFLGAFGKWWLGGALLLGKADEGHANAGLLDIRLLDDSELSKWTIIPDNNSRRTPPPLPKHASLPLHAPTKQPSQKPSKPKSKPKSKSKSIASGNASESIPPVSNAGNSNNTANIDAHPLLAELLQHIATTQTTLSSARAQLAQLHAATAHTRSQTEEHAAQRAKHNSASTTSDAAKTHTQQLTSARRTLRASQKTLASVQSTHAALEQRAHNLSEEARSLQERALKDQERLKEGEEKGRAKREEIAEVILSRKEELRRVEEEIMGCSGDKEVMGLVGKVRALEAEVKEARKTLEELKASQASVNEELMKAAQEREQEQEKKEPGVVYIGQTPVRAISNASQSNPQRIHNLVPSHVRATSGPLGMPNGHSTSSYSTNLGITMPPTVSPSSATNIADAASPARSARSKGYAIFDTDLANLGGPKLPGLSAKKSTSVPTMARPLNKAAPGAPGPGVATISGMNAPAPIVKDLNLNQPPPNPNPGSATLASTRSAFSPFDSDTMPIPIPKRGTAGFTLNPDNTKYSPVVNTKFSLLPDGHAFGIGMESPSAGAFSPPPSALLPSSLLSEDGQRWDGAESPTFANGSSPVHLIGENGVNGGQFGNGQWANGTSPGQYLNGASPPRWEKDADGWVTEARPALNGWENNALAGNWDNKHLNGFTAKDANQVRDGWVGDSDGWAGENNGWANEGRRRWASESTAGAGAWAPQAEGRPRSLSVESRFDISTGRPRSDSHDAHRLSTGADSGYHTATGHSSVSAPKKRSSGSSSGDDVAQDTSAAGLSFAPPFLQHSPVPGPLDAPTSSFGSGIFGLPGHISTRRGFDAQRVSLPVRVPQIREVEEPEHAPTPEPAATTTPAKGRRWFPSVGGTKKDSETSARVQKSELNPDAKVFSFSPDTSKIFNFTRGRTFNMAPPAAPPAPAEPTTVFSPFGLGGSANSSTPALGNGSVSSATSGTFFSSLLAFAPSPAEREALQRALGPNGLTRTLSGTSARSPFTSPLPSARSSTVDLSDKAAFPWNESAAPVAQKRTWFPVRKKAAVEEAE</sequence>
<evidence type="ECO:0000256" key="4">
    <source>
        <dbReference type="ARBA" id="ARBA00020721"/>
    </source>
</evidence>
<keyword evidence="15" id="KW-1133">Transmembrane helix</keyword>
<keyword evidence="15" id="KW-0812">Transmembrane</keyword>
<evidence type="ECO:0000256" key="2">
    <source>
        <dbReference type="ARBA" id="ARBA00008817"/>
    </source>
</evidence>
<dbReference type="PANTHER" id="PTHR12388:SF0">
    <property type="entry name" value="MITOCHONDRIAL IMPORT INNER MEMBRANE TRANSLOCASE SUBUNIT TIM16"/>
    <property type="match status" value="1"/>
</dbReference>
<gene>
    <name evidence="16" type="ORF">CTheo_512</name>
</gene>
<evidence type="ECO:0000256" key="15">
    <source>
        <dbReference type="SAM" id="Phobius"/>
    </source>
</evidence>
<feature type="compositionally biased region" description="Polar residues" evidence="14">
    <location>
        <begin position="1260"/>
        <end position="1283"/>
    </location>
</feature>
<feature type="compositionally biased region" description="Basic and acidic residues" evidence="14">
    <location>
        <begin position="98"/>
        <end position="112"/>
    </location>
</feature>
<feature type="compositionally biased region" description="Basic residues" evidence="14">
    <location>
        <begin position="360"/>
        <end position="370"/>
    </location>
</feature>
<feature type="region of interest" description="Disordered" evidence="14">
    <location>
        <begin position="98"/>
        <end position="119"/>
    </location>
</feature>
<feature type="compositionally biased region" description="Polar residues" evidence="14">
    <location>
        <begin position="449"/>
        <end position="486"/>
    </location>
</feature>
<dbReference type="OrthoDB" id="2548929at2759"/>
<feature type="compositionally biased region" description="Low complexity" evidence="14">
    <location>
        <begin position="1033"/>
        <end position="1050"/>
    </location>
</feature>
<dbReference type="InterPro" id="IPR036869">
    <property type="entry name" value="J_dom_sf"/>
</dbReference>
<evidence type="ECO:0000256" key="8">
    <source>
        <dbReference type="ARBA" id="ARBA00023010"/>
    </source>
</evidence>
<feature type="region of interest" description="Disordered" evidence="14">
    <location>
        <begin position="748"/>
        <end position="767"/>
    </location>
</feature>
<feature type="transmembrane region" description="Helical" evidence="15">
    <location>
        <begin position="133"/>
        <end position="153"/>
    </location>
</feature>
<accession>A0A5N5QW73</accession>
<proteinExistence type="inferred from homology"/>
<dbReference type="PANTHER" id="PTHR12388">
    <property type="entry name" value="MITOCHONDRIA ASSOCIATED GRANULOCYTE MACROPHAGE CSF SIGNALING MOLECULE"/>
    <property type="match status" value="1"/>
</dbReference>
<evidence type="ECO:0000256" key="7">
    <source>
        <dbReference type="ARBA" id="ARBA00022927"/>
    </source>
</evidence>
<evidence type="ECO:0000256" key="1">
    <source>
        <dbReference type="ARBA" id="ARBA00004637"/>
    </source>
</evidence>
<reference evidence="16 17" key="1">
    <citation type="journal article" date="2019" name="Fungal Biol. Biotechnol.">
        <title>Draft genome sequence of fastidious pathogen Ceratobasidium theobromae, which causes vascular-streak dieback in Theobroma cacao.</title>
        <authorList>
            <person name="Ali S.S."/>
            <person name="Asman A."/>
            <person name="Shao J."/>
            <person name="Firmansyah A.P."/>
            <person name="Susilo A.W."/>
            <person name="Rosmana A."/>
            <person name="McMahon P."/>
            <person name="Junaid M."/>
            <person name="Guest D."/>
            <person name="Kheng T.Y."/>
            <person name="Meinhardt L.W."/>
            <person name="Bailey B.A."/>
        </authorList>
    </citation>
    <scope>NUCLEOTIDE SEQUENCE [LARGE SCALE GENOMIC DNA]</scope>
    <source>
        <strain evidence="16 17">CT2</strain>
    </source>
</reference>
<feature type="region of interest" description="Disordered" evidence="14">
    <location>
        <begin position="1258"/>
        <end position="1283"/>
    </location>
</feature>
<organism evidence="16 17">
    <name type="scientific">Ceratobasidium theobromae</name>
    <dbReference type="NCBI Taxonomy" id="1582974"/>
    <lineage>
        <taxon>Eukaryota</taxon>
        <taxon>Fungi</taxon>
        <taxon>Dikarya</taxon>
        <taxon>Basidiomycota</taxon>
        <taxon>Agaricomycotina</taxon>
        <taxon>Agaricomycetes</taxon>
        <taxon>Cantharellales</taxon>
        <taxon>Ceratobasidiaceae</taxon>
        <taxon>Ceratobasidium</taxon>
    </lineage>
</organism>
<dbReference type="Gene3D" id="1.10.287.110">
    <property type="entry name" value="DnaJ domain"/>
    <property type="match status" value="1"/>
</dbReference>
<feature type="region of interest" description="Disordered" evidence="14">
    <location>
        <begin position="54"/>
        <end position="77"/>
    </location>
</feature>
<evidence type="ECO:0000256" key="3">
    <source>
        <dbReference type="ARBA" id="ARBA00013571"/>
    </source>
</evidence>
<evidence type="ECO:0000256" key="12">
    <source>
        <dbReference type="ARBA" id="ARBA00031407"/>
    </source>
</evidence>
<feature type="region of interest" description="Disordered" evidence="14">
    <location>
        <begin position="1"/>
        <end position="23"/>
    </location>
</feature>
<feature type="compositionally biased region" description="Basic and acidic residues" evidence="14">
    <location>
        <begin position="489"/>
        <end position="499"/>
    </location>
</feature>
<keyword evidence="6" id="KW-0999">Mitochondrion inner membrane</keyword>
<comment type="caution">
    <text evidence="16">The sequence shown here is derived from an EMBL/GenBank/DDBJ whole genome shotgun (WGS) entry which is preliminary data.</text>
</comment>
<keyword evidence="10 15" id="KW-0472">Membrane</keyword>
<feature type="compositionally biased region" description="Basic and acidic residues" evidence="14">
    <location>
        <begin position="1115"/>
        <end position="1124"/>
    </location>
</feature>
<dbReference type="GO" id="GO:0005744">
    <property type="term" value="C:TIM23 mitochondrial import inner membrane translocase complex"/>
    <property type="evidence" value="ECO:0007669"/>
    <property type="project" value="InterPro"/>
</dbReference>
<feature type="compositionally biased region" description="Low complexity" evidence="14">
    <location>
        <begin position="67"/>
        <end position="77"/>
    </location>
</feature>
<evidence type="ECO:0000256" key="10">
    <source>
        <dbReference type="ARBA" id="ARBA00023136"/>
    </source>
</evidence>
<evidence type="ECO:0000313" key="16">
    <source>
        <dbReference type="EMBL" id="KAB5595995.1"/>
    </source>
</evidence>
<keyword evidence="13" id="KW-0175">Coiled coil</keyword>
<keyword evidence="17" id="KW-1185">Reference proteome</keyword>
<keyword evidence="7" id="KW-0653">Protein transport</keyword>
<comment type="subcellular location">
    <subcellularLocation>
        <location evidence="1">Mitochondrion inner membrane</location>
        <topology evidence="1">Peripheral membrane protein</topology>
    </subcellularLocation>
</comment>
<feature type="region of interest" description="Disordered" evidence="14">
    <location>
        <begin position="1115"/>
        <end position="1159"/>
    </location>
</feature>
<feature type="compositionally biased region" description="Basic and acidic residues" evidence="14">
    <location>
        <begin position="1147"/>
        <end position="1159"/>
    </location>
</feature>
<feature type="compositionally biased region" description="Polar residues" evidence="14">
    <location>
        <begin position="885"/>
        <end position="894"/>
    </location>
</feature>
<feature type="coiled-coil region" evidence="13">
    <location>
        <begin position="555"/>
        <end position="603"/>
    </location>
</feature>
<evidence type="ECO:0000256" key="13">
    <source>
        <dbReference type="SAM" id="Coils"/>
    </source>
</evidence>
<feature type="transmembrane region" description="Helical" evidence="15">
    <location>
        <begin position="159"/>
        <end position="178"/>
    </location>
</feature>
<evidence type="ECO:0000256" key="5">
    <source>
        <dbReference type="ARBA" id="ARBA00022448"/>
    </source>
</evidence>
<evidence type="ECO:0000256" key="9">
    <source>
        <dbReference type="ARBA" id="ARBA00023128"/>
    </source>
</evidence>
<evidence type="ECO:0000256" key="14">
    <source>
        <dbReference type="SAM" id="MobiDB-lite"/>
    </source>
</evidence>
<dbReference type="EMBL" id="SSOP01000004">
    <property type="protein sequence ID" value="KAB5595995.1"/>
    <property type="molecule type" value="Genomic_DNA"/>
</dbReference>
<feature type="compositionally biased region" description="Basic and acidic residues" evidence="14">
    <location>
        <begin position="1008"/>
        <end position="1017"/>
    </location>
</feature>
<feature type="region of interest" description="Disordered" evidence="14">
    <location>
        <begin position="428"/>
        <end position="499"/>
    </location>
</feature>
<dbReference type="InterPro" id="IPR005341">
    <property type="entry name" value="Tim16"/>
</dbReference>
<keyword evidence="5" id="KW-0813">Transport</keyword>
<evidence type="ECO:0000256" key="6">
    <source>
        <dbReference type="ARBA" id="ARBA00022792"/>
    </source>
</evidence>
<feature type="region of interest" description="Disordered" evidence="14">
    <location>
        <begin position="954"/>
        <end position="1053"/>
    </location>
</feature>
<evidence type="ECO:0000256" key="11">
    <source>
        <dbReference type="ARBA" id="ARBA00030422"/>
    </source>
</evidence>
<protein>
    <recommendedName>
        <fullName evidence="4">Mitochondrial import inner membrane translocase subunit TIM16</fullName>
    </recommendedName>
    <alternativeName>
        <fullName evidence="3">Mitochondrial import inner membrane translocase subunit tim16</fullName>
    </alternativeName>
    <alternativeName>
        <fullName evidence="11 12">Presequence translocated-associated motor subunit PAM16</fullName>
    </alternativeName>
</protein>
<keyword evidence="9" id="KW-0496">Mitochondrion</keyword>
<comment type="similarity">
    <text evidence="2">Belongs to the TIM16/PAM16 family.</text>
</comment>
<evidence type="ECO:0000313" key="17">
    <source>
        <dbReference type="Proteomes" id="UP000383932"/>
    </source>
</evidence>
<dbReference type="GO" id="GO:0030150">
    <property type="term" value="P:protein import into mitochondrial matrix"/>
    <property type="evidence" value="ECO:0007669"/>
    <property type="project" value="InterPro"/>
</dbReference>
<dbReference type="Proteomes" id="UP000383932">
    <property type="component" value="Unassembled WGS sequence"/>
</dbReference>